<gene>
    <name evidence="3" type="ORF">F945_00814</name>
</gene>
<dbReference type="eggNOG" id="COG3448">
    <property type="taxonomic scope" value="Bacteria"/>
</dbReference>
<feature type="transmembrane region" description="Helical" evidence="1">
    <location>
        <begin position="120"/>
        <end position="141"/>
    </location>
</feature>
<dbReference type="HOGENOM" id="CLU_040397_3_0_6"/>
<comment type="caution">
    <text evidence="3">The sequence shown here is derived from an EMBL/GenBank/DDBJ whole genome shotgun (WGS) entry which is preliminary data.</text>
</comment>
<dbReference type="STRING" id="632955.GCA_000829675_01939"/>
<accession>S3PM91</accession>
<protein>
    <recommendedName>
        <fullName evidence="2">HPP transmembrane region domain-containing protein</fullName>
    </recommendedName>
</protein>
<keyword evidence="4" id="KW-1185">Reference proteome</keyword>
<dbReference type="AlphaFoldDB" id="S3PM91"/>
<dbReference type="Proteomes" id="UP000014568">
    <property type="component" value="Unassembled WGS sequence"/>
</dbReference>
<feature type="transmembrane region" description="Helical" evidence="1">
    <location>
        <begin position="96"/>
        <end position="113"/>
    </location>
</feature>
<evidence type="ECO:0000256" key="1">
    <source>
        <dbReference type="SAM" id="Phobius"/>
    </source>
</evidence>
<feature type="transmembrane region" description="Helical" evidence="1">
    <location>
        <begin position="44"/>
        <end position="61"/>
    </location>
</feature>
<dbReference type="EMBL" id="ATGI01000006">
    <property type="protein sequence ID" value="EPF79926.1"/>
    <property type="molecule type" value="Genomic_DNA"/>
</dbReference>
<evidence type="ECO:0000259" key="2">
    <source>
        <dbReference type="Pfam" id="PF04982"/>
    </source>
</evidence>
<organism evidence="3 4">
    <name type="scientific">Acinetobacter rudis CIP 110305</name>
    <dbReference type="NCBI Taxonomy" id="421052"/>
    <lineage>
        <taxon>Bacteria</taxon>
        <taxon>Pseudomonadati</taxon>
        <taxon>Pseudomonadota</taxon>
        <taxon>Gammaproteobacteria</taxon>
        <taxon>Moraxellales</taxon>
        <taxon>Moraxellaceae</taxon>
        <taxon>Acinetobacter</taxon>
    </lineage>
</organism>
<dbReference type="PANTHER" id="PTHR33741">
    <property type="entry name" value="TRANSMEMBRANE PROTEIN DDB_G0269096-RELATED"/>
    <property type="match status" value="1"/>
</dbReference>
<keyword evidence="1" id="KW-1133">Transmembrane helix</keyword>
<feature type="domain" description="HPP transmembrane region" evidence="2">
    <location>
        <begin position="38"/>
        <end position="190"/>
    </location>
</feature>
<dbReference type="InterPro" id="IPR007065">
    <property type="entry name" value="HPP"/>
</dbReference>
<dbReference type="Pfam" id="PF04982">
    <property type="entry name" value="TM_HPP"/>
    <property type="match status" value="1"/>
</dbReference>
<evidence type="ECO:0000313" key="3">
    <source>
        <dbReference type="EMBL" id="EPF79926.1"/>
    </source>
</evidence>
<reference evidence="3 4" key="1">
    <citation type="submission" date="2013-06" db="EMBL/GenBank/DDBJ databases">
        <title>The Genome Sequence of Acinetobacter rudis CIP 110305.</title>
        <authorList>
            <consortium name="The Broad Institute Genome Sequencing Platform"/>
            <consortium name="The Broad Institute Genome Sequencing Center for Infectious Disease"/>
            <person name="Cerqueira G."/>
            <person name="Feldgarden M."/>
            <person name="Courvalin P."/>
            <person name="Perichon B."/>
            <person name="Grillot-Courvalin C."/>
            <person name="Clermont D."/>
            <person name="Rocha E."/>
            <person name="Yoon E.-J."/>
            <person name="Nemec A."/>
            <person name="Young S.K."/>
            <person name="Zeng Q."/>
            <person name="Gargeya S."/>
            <person name="Fitzgerald M."/>
            <person name="Abouelleil A."/>
            <person name="Alvarado L."/>
            <person name="Berlin A.M."/>
            <person name="Chapman S.B."/>
            <person name="Dewar J."/>
            <person name="Goldberg J."/>
            <person name="Griggs A."/>
            <person name="Gujja S."/>
            <person name="Hansen M."/>
            <person name="Howarth C."/>
            <person name="Imamovic A."/>
            <person name="Larimer J."/>
            <person name="McCowan C."/>
            <person name="Murphy C."/>
            <person name="Pearson M."/>
            <person name="Priest M."/>
            <person name="Roberts A."/>
            <person name="Saif S."/>
            <person name="Shea T."/>
            <person name="Sykes S."/>
            <person name="Wortman J."/>
            <person name="Nusbaum C."/>
            <person name="Birren B."/>
        </authorList>
    </citation>
    <scope>NUCLEOTIDE SEQUENCE [LARGE SCALE GENOMIC DNA]</scope>
    <source>
        <strain evidence="3 4">CIP 110305</strain>
    </source>
</reference>
<dbReference type="InterPro" id="IPR058581">
    <property type="entry name" value="TM_HPP"/>
</dbReference>
<proteinExistence type="predicted"/>
<sequence length="194" mass="21216">MLQLVQICTIFLILIKYAESSKYRGLYVSIFHLKPKVRPSNAEILRALVGASLSILVLLLLSQWSKQPLIMAPFGASCVLLYAVSQSPLAQPRNVILGHLLSAAVGLIALKLLGTSVWAIALAVGVAIAVMQYFACVHPPAGANPLVILLTAHQMDYSWHFLFFPVLLGAVILVLIAYVVNNVFSKQKWPTRLN</sequence>
<feature type="transmembrane region" description="Helical" evidence="1">
    <location>
        <begin position="161"/>
        <end position="184"/>
    </location>
</feature>
<keyword evidence="1" id="KW-0472">Membrane</keyword>
<name>S3PM91_9GAMM</name>
<evidence type="ECO:0000313" key="4">
    <source>
        <dbReference type="Proteomes" id="UP000014568"/>
    </source>
</evidence>
<keyword evidence="1" id="KW-0812">Transmembrane</keyword>
<dbReference type="OrthoDB" id="9811720at2"/>
<dbReference type="PATRIC" id="fig|421052.3.peg.808"/>
<dbReference type="PANTHER" id="PTHR33741:SF5">
    <property type="entry name" value="TRANSMEMBRANE PROTEIN DDB_G0269096-RELATED"/>
    <property type="match status" value="1"/>
</dbReference>